<comment type="caution">
    <text evidence="3">The sequence shown here is derived from an EMBL/GenBank/DDBJ whole genome shotgun (WGS) entry which is preliminary data.</text>
</comment>
<sequence length="415" mass="45386">MLPERKRAGSTSVRRFGSVIIGGGYTGLAAARRIAELRPDEPVLVVEASTIGEGSSGRNSGFVINVPHNTKMGGHTSPLEVARKQIRIYEAGLHWLEGLVREHRIDCNWNPAGKFHAAASEAGVQNLMASLAQYREWGVNFEVFDREALQEKLGTSYYKFGYHSPNNVFVQPAALIRGLADSLPSNVLLVEGEPVVSLSKSSPFCVTTSKTQYTADRVVLANNGFAKELGILRDRLITIFTYAALTPRLSESELKKLGNTSEWGLIPANRLGTTLRRVQGDRFMVRSAYSYEREQSPAETLAQLTSSYQRRYPNMQSHRFEYVWGGTTALTRNGATFFGELRPGLFASLGCNGAGVLKGSTYGKLLGEMAMGAQSSCLSDALSLEGPSWLPPEPFRRIGVVSTIKYQAALAGPER</sequence>
<dbReference type="Gene3D" id="3.50.50.60">
    <property type="entry name" value="FAD/NAD(P)-binding domain"/>
    <property type="match status" value="1"/>
</dbReference>
<dbReference type="AlphaFoldDB" id="A0A9X1RKQ3"/>
<feature type="domain" description="FAD dependent oxidoreductase" evidence="2">
    <location>
        <begin position="19"/>
        <end position="369"/>
    </location>
</feature>
<dbReference type="PANTHER" id="PTHR13847">
    <property type="entry name" value="SARCOSINE DEHYDROGENASE-RELATED"/>
    <property type="match status" value="1"/>
</dbReference>
<evidence type="ECO:0000259" key="2">
    <source>
        <dbReference type="Pfam" id="PF01266"/>
    </source>
</evidence>
<dbReference type="InterPro" id="IPR006076">
    <property type="entry name" value="FAD-dep_OxRdtase"/>
</dbReference>
<dbReference type="InterPro" id="IPR036188">
    <property type="entry name" value="FAD/NAD-bd_sf"/>
</dbReference>
<protein>
    <submittedName>
        <fullName evidence="3">FAD-binding oxidoreductase</fullName>
    </submittedName>
</protein>
<organism evidence="3 4">
    <name type="scientific">Paraburkholderia tagetis</name>
    <dbReference type="NCBI Taxonomy" id="2913261"/>
    <lineage>
        <taxon>Bacteria</taxon>
        <taxon>Pseudomonadati</taxon>
        <taxon>Pseudomonadota</taxon>
        <taxon>Betaproteobacteria</taxon>
        <taxon>Burkholderiales</taxon>
        <taxon>Burkholderiaceae</taxon>
        <taxon>Paraburkholderia</taxon>
    </lineage>
</organism>
<evidence type="ECO:0000313" key="3">
    <source>
        <dbReference type="EMBL" id="MCG5073183.1"/>
    </source>
</evidence>
<proteinExistence type="predicted"/>
<dbReference type="SUPFAM" id="SSF51905">
    <property type="entry name" value="FAD/NAD(P)-binding domain"/>
    <property type="match status" value="1"/>
</dbReference>
<dbReference type="GO" id="GO:0016491">
    <property type="term" value="F:oxidoreductase activity"/>
    <property type="evidence" value="ECO:0007669"/>
    <property type="project" value="UniProtKB-KW"/>
</dbReference>
<dbReference type="Proteomes" id="UP001139308">
    <property type="component" value="Unassembled WGS sequence"/>
</dbReference>
<dbReference type="GO" id="GO:0005737">
    <property type="term" value="C:cytoplasm"/>
    <property type="evidence" value="ECO:0007669"/>
    <property type="project" value="TreeGrafter"/>
</dbReference>
<dbReference type="PANTHER" id="PTHR13847:SF281">
    <property type="entry name" value="FAD DEPENDENT OXIDOREDUCTASE DOMAIN-CONTAINING PROTEIN"/>
    <property type="match status" value="1"/>
</dbReference>
<evidence type="ECO:0000256" key="1">
    <source>
        <dbReference type="ARBA" id="ARBA00023002"/>
    </source>
</evidence>
<dbReference type="Pfam" id="PF01266">
    <property type="entry name" value="DAO"/>
    <property type="match status" value="1"/>
</dbReference>
<gene>
    <name evidence="3" type="ORF">L5014_07370</name>
</gene>
<dbReference type="EMBL" id="JAKLJA010000004">
    <property type="protein sequence ID" value="MCG5073183.1"/>
    <property type="molecule type" value="Genomic_DNA"/>
</dbReference>
<keyword evidence="4" id="KW-1185">Reference proteome</keyword>
<evidence type="ECO:0000313" key="4">
    <source>
        <dbReference type="Proteomes" id="UP001139308"/>
    </source>
</evidence>
<name>A0A9X1RKQ3_9BURK</name>
<accession>A0A9X1RKQ3</accession>
<keyword evidence="1" id="KW-0560">Oxidoreductase</keyword>
<dbReference type="Gene3D" id="3.30.9.10">
    <property type="entry name" value="D-Amino Acid Oxidase, subunit A, domain 2"/>
    <property type="match status" value="1"/>
</dbReference>
<reference evidence="3" key="1">
    <citation type="submission" date="2022-01" db="EMBL/GenBank/DDBJ databases">
        <title>Genome sequence and assembly of Parabukholderia sp. RG36.</title>
        <authorList>
            <person name="Chhetri G."/>
        </authorList>
    </citation>
    <scope>NUCLEOTIDE SEQUENCE</scope>
    <source>
        <strain evidence="3">RG36</strain>
    </source>
</reference>